<dbReference type="OrthoDB" id="613853at2759"/>
<name>A0A1R3HVH0_COCAP</name>
<gene>
    <name evidence="2" type="ORF">CCACVL1_16800</name>
</gene>
<dbReference type="InterPro" id="IPR001810">
    <property type="entry name" value="F-box_dom"/>
</dbReference>
<proteinExistence type="predicted"/>
<dbReference type="Pfam" id="PF23622">
    <property type="entry name" value="LRR_At1g61320_AtMIF1"/>
    <property type="match status" value="1"/>
</dbReference>
<evidence type="ECO:0000259" key="1">
    <source>
        <dbReference type="PROSITE" id="PS50181"/>
    </source>
</evidence>
<comment type="caution">
    <text evidence="2">The sequence shown here is derived from an EMBL/GenBank/DDBJ whole genome shotgun (WGS) entry which is preliminary data.</text>
</comment>
<dbReference type="InterPro" id="IPR055357">
    <property type="entry name" value="LRR_At1g61320_AtMIF1"/>
</dbReference>
<dbReference type="InterPro" id="IPR053772">
    <property type="entry name" value="At1g61320/At1g61330-like"/>
</dbReference>
<feature type="domain" description="F-box" evidence="1">
    <location>
        <begin position="7"/>
        <end position="43"/>
    </location>
</feature>
<dbReference type="OMA" id="ESCHAHA"/>
<dbReference type="Gene3D" id="1.20.1280.50">
    <property type="match status" value="1"/>
</dbReference>
<dbReference type="Pfam" id="PF00646">
    <property type="entry name" value="F-box"/>
    <property type="match status" value="1"/>
</dbReference>
<reference evidence="2 3" key="1">
    <citation type="submission" date="2013-09" db="EMBL/GenBank/DDBJ databases">
        <title>Corchorus capsularis genome sequencing.</title>
        <authorList>
            <person name="Alam M."/>
            <person name="Haque M.S."/>
            <person name="Islam M.S."/>
            <person name="Emdad E.M."/>
            <person name="Islam M.M."/>
            <person name="Ahmed B."/>
            <person name="Halim A."/>
            <person name="Hossen Q.M.M."/>
            <person name="Hossain M.Z."/>
            <person name="Ahmed R."/>
            <person name="Khan M.M."/>
            <person name="Islam R."/>
            <person name="Rashid M.M."/>
            <person name="Khan S.A."/>
            <person name="Rahman M.S."/>
            <person name="Alam M."/>
        </authorList>
    </citation>
    <scope>NUCLEOTIDE SEQUENCE [LARGE SCALE GENOMIC DNA]</scope>
    <source>
        <strain evidence="3">cv. CVL-1</strain>
        <tissue evidence="2">Whole seedling</tissue>
    </source>
</reference>
<dbReference type="Proteomes" id="UP000188268">
    <property type="component" value="Unassembled WGS sequence"/>
</dbReference>
<dbReference type="InterPro" id="IPR036047">
    <property type="entry name" value="F-box-like_dom_sf"/>
</dbReference>
<dbReference type="AlphaFoldDB" id="A0A1R3HVH0"/>
<dbReference type="PANTHER" id="PTHR34145:SF68">
    <property type="entry name" value="FBD DOMAIN-CONTAINING PROTEIN"/>
    <property type="match status" value="1"/>
</dbReference>
<keyword evidence="3" id="KW-1185">Reference proteome</keyword>
<dbReference type="EMBL" id="AWWV01011116">
    <property type="protein sequence ID" value="OMO74365.1"/>
    <property type="molecule type" value="Genomic_DNA"/>
</dbReference>
<dbReference type="Gramene" id="OMO74365">
    <property type="protein sequence ID" value="OMO74365"/>
    <property type="gene ID" value="CCACVL1_16800"/>
</dbReference>
<evidence type="ECO:0000313" key="3">
    <source>
        <dbReference type="Proteomes" id="UP000188268"/>
    </source>
</evidence>
<evidence type="ECO:0000313" key="2">
    <source>
        <dbReference type="EMBL" id="OMO74365.1"/>
    </source>
</evidence>
<accession>A0A1R3HVH0</accession>
<protein>
    <recommendedName>
        <fullName evidence="1">F-box domain-containing protein</fullName>
    </recommendedName>
</protein>
<dbReference type="PROSITE" id="PS50181">
    <property type="entry name" value="FBOX"/>
    <property type="match status" value="1"/>
</dbReference>
<dbReference type="STRING" id="210143.A0A1R3HVH0"/>
<sequence>MEYDGEEYGISKLPDEIVISILRRIPMKEAARTSVLSRRWKSLWTLCLRLELDGSKRMFYFLTKVKGYSESDREIEREGFINWVNHVLESCHAHAHALEEFKVGFGLHDKFRPEIDKWVRFGGNYLPWFARNLPLLSASNFSHLQKLVVSTGNEREWPEHPILSQLKQLELNSVIASDEDFLHCCPLIEACTSLNRLALKLYMVQLSDCKDTIREVRRPNKCVHQSLKVVEVTGFVGRTADTELCIYLIENAIMLDKIIIDPCHLVFRGTPYEDAYPEMVMRQYLPLGLVLGCGTP</sequence>
<dbReference type="CDD" id="cd22160">
    <property type="entry name" value="F-box_AtFBL13-like"/>
    <property type="match status" value="1"/>
</dbReference>
<organism evidence="2 3">
    <name type="scientific">Corchorus capsularis</name>
    <name type="common">Jute</name>
    <dbReference type="NCBI Taxonomy" id="210143"/>
    <lineage>
        <taxon>Eukaryota</taxon>
        <taxon>Viridiplantae</taxon>
        <taxon>Streptophyta</taxon>
        <taxon>Embryophyta</taxon>
        <taxon>Tracheophyta</taxon>
        <taxon>Spermatophyta</taxon>
        <taxon>Magnoliopsida</taxon>
        <taxon>eudicotyledons</taxon>
        <taxon>Gunneridae</taxon>
        <taxon>Pentapetalae</taxon>
        <taxon>rosids</taxon>
        <taxon>malvids</taxon>
        <taxon>Malvales</taxon>
        <taxon>Malvaceae</taxon>
        <taxon>Grewioideae</taxon>
        <taxon>Apeibeae</taxon>
        <taxon>Corchorus</taxon>
    </lineage>
</organism>
<dbReference type="InterPro" id="IPR053781">
    <property type="entry name" value="F-box_AtFBL13-like"/>
</dbReference>
<dbReference type="SUPFAM" id="SSF81383">
    <property type="entry name" value="F-box domain"/>
    <property type="match status" value="1"/>
</dbReference>
<dbReference type="PANTHER" id="PTHR34145">
    <property type="entry name" value="OS02G0105600 PROTEIN"/>
    <property type="match status" value="1"/>
</dbReference>